<gene>
    <name evidence="1" type="ORF">CSSPJE1EN2_LOCUS14697</name>
</gene>
<evidence type="ECO:0000313" key="1">
    <source>
        <dbReference type="EMBL" id="CAK9872100.1"/>
    </source>
</evidence>
<accession>A0ABP1BA20</accession>
<proteinExistence type="predicted"/>
<dbReference type="Proteomes" id="UP001497522">
    <property type="component" value="Chromosome 2"/>
</dbReference>
<keyword evidence="2" id="KW-1185">Reference proteome</keyword>
<organism evidence="1 2">
    <name type="scientific">Sphagnum jensenii</name>
    <dbReference type="NCBI Taxonomy" id="128206"/>
    <lineage>
        <taxon>Eukaryota</taxon>
        <taxon>Viridiplantae</taxon>
        <taxon>Streptophyta</taxon>
        <taxon>Embryophyta</taxon>
        <taxon>Bryophyta</taxon>
        <taxon>Sphagnophytina</taxon>
        <taxon>Sphagnopsida</taxon>
        <taxon>Sphagnales</taxon>
        <taxon>Sphagnaceae</taxon>
        <taxon>Sphagnum</taxon>
    </lineage>
</organism>
<protein>
    <submittedName>
        <fullName evidence="1">Uncharacterized protein</fullName>
    </submittedName>
</protein>
<name>A0ABP1BA20_9BRYO</name>
<evidence type="ECO:0000313" key="2">
    <source>
        <dbReference type="Proteomes" id="UP001497522"/>
    </source>
</evidence>
<reference evidence="1 2" key="1">
    <citation type="submission" date="2024-03" db="EMBL/GenBank/DDBJ databases">
        <authorList>
            <consortium name="ELIXIR-Norway"/>
            <consortium name="Elixir Norway"/>
        </authorList>
    </citation>
    <scope>NUCLEOTIDE SEQUENCE [LARGE SCALE GENOMIC DNA]</scope>
</reference>
<dbReference type="EMBL" id="OZ023703">
    <property type="protein sequence ID" value="CAK9872100.1"/>
    <property type="molecule type" value="Genomic_DNA"/>
</dbReference>
<sequence length="160" mass="17590">MHYSRTLTADACQHAALDLALADWVQSAHVPLADAGEEISMHLLFSSLNWPVDNRLCQASRLQINSNQEVGIEYMNLISSYTQGQGTLAGYGNLLGVEVFPYIGYPTSVAADASTGRTFVEGKAFAGWLKLKAALLWGTFFMCALLHREPSWRRLTGLSH</sequence>